<dbReference type="Proteomes" id="UP000069850">
    <property type="component" value="Chromosome 1"/>
</dbReference>
<organism evidence="2 3">
    <name type="scientific">Methanoculleus bourgensis</name>
    <dbReference type="NCBI Taxonomy" id="83986"/>
    <lineage>
        <taxon>Archaea</taxon>
        <taxon>Methanobacteriati</taxon>
        <taxon>Methanobacteriota</taxon>
        <taxon>Stenosarchaea group</taxon>
        <taxon>Methanomicrobia</taxon>
        <taxon>Methanomicrobiales</taxon>
        <taxon>Methanomicrobiaceae</taxon>
        <taxon>Methanoculleus</taxon>
    </lineage>
</organism>
<evidence type="ECO:0000313" key="3">
    <source>
        <dbReference type="Proteomes" id="UP000069850"/>
    </source>
</evidence>
<evidence type="ECO:0000313" key="2">
    <source>
        <dbReference type="EMBL" id="CVK34667.1"/>
    </source>
</evidence>
<feature type="region of interest" description="Disordered" evidence="1">
    <location>
        <begin position="1"/>
        <end position="64"/>
    </location>
</feature>
<gene>
    <name evidence="2" type="ORF">MMAB1_3454</name>
</gene>
<name>A0A0X8XZM3_9EURY</name>
<reference evidence="2 3" key="1">
    <citation type="submission" date="2016-01" db="EMBL/GenBank/DDBJ databases">
        <authorList>
            <person name="Manzoor S."/>
        </authorList>
    </citation>
    <scope>NUCLEOTIDE SEQUENCE [LARGE SCALE GENOMIC DNA]</scope>
    <source>
        <strain evidence="2">Methanoculleus sp MAB1</strain>
    </source>
</reference>
<feature type="compositionally biased region" description="Basic and acidic residues" evidence="1">
    <location>
        <begin position="1"/>
        <end position="42"/>
    </location>
</feature>
<dbReference type="EMBL" id="LT158599">
    <property type="protein sequence ID" value="CVK34667.1"/>
    <property type="molecule type" value="Genomic_DNA"/>
</dbReference>
<dbReference type="RefSeq" id="WP_062266210.1">
    <property type="nucleotide sequence ID" value="NZ_LT158599.1"/>
</dbReference>
<sequence length="64" mass="7491">MPRVRINDGDLHSGDGVEGRRKRKRSEDPPAQKEQPKTVEKKSPRRGRPVFEDVESDIFYTKKR</sequence>
<dbReference type="AlphaFoldDB" id="A0A0X8XZM3"/>
<dbReference type="GeneID" id="27138834"/>
<proteinExistence type="predicted"/>
<dbReference type="OrthoDB" id="105741at2157"/>
<dbReference type="KEGG" id="mema:MMAB1_3454"/>
<evidence type="ECO:0000256" key="1">
    <source>
        <dbReference type="SAM" id="MobiDB-lite"/>
    </source>
</evidence>
<protein>
    <submittedName>
        <fullName evidence="2">Uncharacterized protein</fullName>
    </submittedName>
</protein>
<accession>A0A0X8XZM3</accession>